<keyword evidence="3" id="KW-1185">Reference proteome</keyword>
<proteinExistence type="predicted"/>
<evidence type="ECO:0000259" key="1">
    <source>
        <dbReference type="Pfam" id="PF14279"/>
    </source>
</evidence>
<reference evidence="2 3" key="1">
    <citation type="submission" date="2020-08" db="EMBL/GenBank/DDBJ databases">
        <title>Genome sequence of Phycicoccus endophyticus JCM 31784T.</title>
        <authorList>
            <person name="Hyun D.-W."/>
            <person name="Bae J.-W."/>
        </authorList>
    </citation>
    <scope>NUCLEOTIDE SEQUENCE [LARGE SCALE GENOMIC DNA]</scope>
    <source>
        <strain evidence="2 3">JCM 31784</strain>
    </source>
</reference>
<name>A0A7G9R0P0_9MICO</name>
<dbReference type="EMBL" id="CP060712">
    <property type="protein sequence ID" value="QNN49165.1"/>
    <property type="molecule type" value="Genomic_DNA"/>
</dbReference>
<accession>A0A7G9R0P0</accession>
<feature type="domain" description="HNH endonuclease 5" evidence="1">
    <location>
        <begin position="12"/>
        <end position="61"/>
    </location>
</feature>
<gene>
    <name evidence="2" type="ORF">H9L10_13160</name>
</gene>
<dbReference type="AlphaFoldDB" id="A0A7G9R0P0"/>
<dbReference type="Proteomes" id="UP000515976">
    <property type="component" value="Chromosome"/>
</dbReference>
<organism evidence="2 3">
    <name type="scientific">Phycicoccus endophyticus</name>
    <dbReference type="NCBI Taxonomy" id="1690220"/>
    <lineage>
        <taxon>Bacteria</taxon>
        <taxon>Bacillati</taxon>
        <taxon>Actinomycetota</taxon>
        <taxon>Actinomycetes</taxon>
        <taxon>Micrococcales</taxon>
        <taxon>Intrasporangiaceae</taxon>
        <taxon>Phycicoccus</taxon>
    </lineage>
</organism>
<dbReference type="Pfam" id="PF14279">
    <property type="entry name" value="HNH_5"/>
    <property type="match status" value="1"/>
</dbReference>
<evidence type="ECO:0000313" key="2">
    <source>
        <dbReference type="EMBL" id="QNN49165.1"/>
    </source>
</evidence>
<dbReference type="KEGG" id="pei:H9L10_13160"/>
<evidence type="ECO:0000313" key="3">
    <source>
        <dbReference type="Proteomes" id="UP000515976"/>
    </source>
</evidence>
<sequence>MPQAASASLSLCIFCDGDSRLSVSWEHIVPEALENDSLVLSPGAVCNACNNYLGRKVEAPVVSSAAMVALRHLQGVGNKRGRIPNMPVRLANGMEAEMILDRSSARRLLEVDAPEVVTKGAFTGASRPTVGYAAAPDSLRTSREVARFVAKSGYEYIALENLHHVGSLVNFDGAPELDPCRRFVRYGQGPDTWEVSVRRIYEADTQFADDEPGDQRVSELDFLVLGDQHIIFAMSIFGLEMYVCLTGPSLAPYRHWLKATGSETLLYPKAV</sequence>
<dbReference type="InterPro" id="IPR029471">
    <property type="entry name" value="HNH_5"/>
</dbReference>
<protein>
    <recommendedName>
        <fullName evidence="1">HNH endonuclease 5 domain-containing protein</fullName>
    </recommendedName>
</protein>